<dbReference type="OrthoDB" id="5637371at2"/>
<dbReference type="EMBL" id="LR134433">
    <property type="protein sequence ID" value="VEH86171.1"/>
    <property type="molecule type" value="Genomic_DNA"/>
</dbReference>
<keyword evidence="3" id="KW-1185">Reference proteome</keyword>
<dbReference type="AlphaFoldDB" id="A0A0W0R1N9"/>
<dbReference type="Proteomes" id="UP000281170">
    <property type="component" value="Plasmid 24"/>
</dbReference>
<geneLocation type="plasmid" evidence="2 4">
    <name>24</name>
</geneLocation>
<accession>A0A0W0R1N9</accession>
<proteinExistence type="predicted"/>
<organism evidence="1 3">
    <name type="scientific">Legionella adelaidensis</name>
    <dbReference type="NCBI Taxonomy" id="45056"/>
    <lineage>
        <taxon>Bacteria</taxon>
        <taxon>Pseudomonadati</taxon>
        <taxon>Pseudomonadota</taxon>
        <taxon>Gammaproteobacteria</taxon>
        <taxon>Legionellales</taxon>
        <taxon>Legionellaceae</taxon>
        <taxon>Legionella</taxon>
    </lineage>
</organism>
<evidence type="ECO:0000313" key="4">
    <source>
        <dbReference type="Proteomes" id="UP000281170"/>
    </source>
</evidence>
<evidence type="ECO:0000313" key="3">
    <source>
        <dbReference type="Proteomes" id="UP000054859"/>
    </source>
</evidence>
<dbReference type="EMBL" id="LNKA01000012">
    <property type="protein sequence ID" value="KTC64965.1"/>
    <property type="molecule type" value="Genomic_DNA"/>
</dbReference>
<name>A0A0W0R1N9_9GAMM</name>
<reference evidence="1 3" key="1">
    <citation type="submission" date="2015-11" db="EMBL/GenBank/DDBJ databases">
        <title>Identification of large and diverse effector repertoires of 38 Legionella species.</title>
        <authorList>
            <person name="Burstein D."/>
            <person name="Amaro F."/>
            <person name="Zusman T."/>
            <person name="Lifshitz Z."/>
            <person name="Cohen O."/>
            <person name="Gilbert J.A."/>
            <person name="Pupko T."/>
            <person name="Shuman H.A."/>
            <person name="Segal G."/>
        </authorList>
    </citation>
    <scope>NUCLEOTIDE SEQUENCE [LARGE SCALE GENOMIC DNA]</scope>
    <source>
        <strain evidence="1 3">1762-AUS-E</strain>
    </source>
</reference>
<dbReference type="PATRIC" id="fig|45056.6.peg.1756"/>
<sequence length="175" mass="20119">MQLIKTLFFSFLLIGVVVPVLATPPFQILRTCMDNKPYNNKIKLTRLDGDGLADKPLEGCQEQYERSINGHMYGTTTCDDKFYLLINDKKYDPVLAENYSINPEIKPGIEFSKETWWQVDSENQAYLCIYAALSDSGIGAAYNQYYIIENPFEINSKLYYYFFDKNVVPIGSKTL</sequence>
<dbReference type="STRING" id="45056.Lade_1701"/>
<dbReference type="KEGG" id="ladl:NCTC12735_01819"/>
<evidence type="ECO:0000313" key="2">
    <source>
        <dbReference type="EMBL" id="VEH86171.1"/>
    </source>
</evidence>
<protein>
    <submittedName>
        <fullName evidence="1">Uncharacterized protein</fullName>
    </submittedName>
</protein>
<dbReference type="Proteomes" id="UP000054859">
    <property type="component" value="Unassembled WGS sequence"/>
</dbReference>
<reference evidence="2 4" key="2">
    <citation type="submission" date="2018-12" db="EMBL/GenBank/DDBJ databases">
        <authorList>
            <consortium name="Pathogen Informatics"/>
        </authorList>
    </citation>
    <scope>NUCLEOTIDE SEQUENCE [LARGE SCALE GENOMIC DNA]</scope>
    <source>
        <strain evidence="2 4">NCTC12735</strain>
        <plasmid evidence="4">24</plasmid>
    </source>
</reference>
<evidence type="ECO:0000313" key="1">
    <source>
        <dbReference type="EMBL" id="KTC64965.1"/>
    </source>
</evidence>
<dbReference type="RefSeq" id="WP_058462778.1">
    <property type="nucleotide sequence ID" value="NZ_CAAAHS010000001.1"/>
</dbReference>
<keyword evidence="2" id="KW-0614">Plasmid</keyword>
<gene>
    <name evidence="1" type="ORF">Lade_1701</name>
    <name evidence="2" type="ORF">NCTC12735_01819</name>
</gene>